<dbReference type="Pfam" id="PF24808">
    <property type="entry name" value="DUF7707"/>
    <property type="match status" value="1"/>
</dbReference>
<feature type="chain" id="PRO_5013264997" description="DUF7707 domain-containing protein" evidence="2">
    <location>
        <begin position="20"/>
        <end position="192"/>
    </location>
</feature>
<keyword evidence="5" id="KW-1185">Reference proteome</keyword>
<sequence>MLLSAILSLVSLLATGITAQATFPAGFDLAKVPEDQKSAWCSAQSAACPAVCENFASVNRCNAKDLSYTCTCGDGSTPDLSKYKSTMPFFLCQGTYVQCIENHPDDLTGQRACKENQSKCLGSEDPFKKTSTSTRRPTKPQEAPTSESAPTPTNEPEEAAVTSNPASTLRVPGDSSTGILVALFLGVLRLFA</sequence>
<evidence type="ECO:0000256" key="2">
    <source>
        <dbReference type="SAM" id="SignalP"/>
    </source>
</evidence>
<feature type="compositionally biased region" description="Polar residues" evidence="1">
    <location>
        <begin position="143"/>
        <end position="154"/>
    </location>
</feature>
<feature type="signal peptide" evidence="2">
    <location>
        <begin position="1"/>
        <end position="19"/>
    </location>
</feature>
<gene>
    <name evidence="4" type="ORF">AJ79_08087</name>
</gene>
<dbReference type="EMBL" id="PDNB01000180">
    <property type="protein sequence ID" value="PGH00836.1"/>
    <property type="molecule type" value="Genomic_DNA"/>
</dbReference>
<evidence type="ECO:0000313" key="4">
    <source>
        <dbReference type="EMBL" id="PGH00836.1"/>
    </source>
</evidence>
<accession>A0A2B7WVK5</accession>
<dbReference type="InterPro" id="IPR056124">
    <property type="entry name" value="DUF7707"/>
</dbReference>
<dbReference type="PANTHER" id="PTHR38118:SF4">
    <property type="match status" value="1"/>
</dbReference>
<dbReference type="Proteomes" id="UP000223968">
    <property type="component" value="Unassembled WGS sequence"/>
</dbReference>
<comment type="caution">
    <text evidence="4">The sequence shown here is derived from an EMBL/GenBank/DDBJ whole genome shotgun (WGS) entry which is preliminary data.</text>
</comment>
<dbReference type="STRING" id="1447875.A0A2B7WVK5"/>
<feature type="region of interest" description="Disordered" evidence="1">
    <location>
        <begin position="124"/>
        <end position="172"/>
    </location>
</feature>
<evidence type="ECO:0000313" key="5">
    <source>
        <dbReference type="Proteomes" id="UP000223968"/>
    </source>
</evidence>
<keyword evidence="2" id="KW-0732">Signal</keyword>
<feature type="domain" description="DUF7707" evidence="3">
    <location>
        <begin position="27"/>
        <end position="125"/>
    </location>
</feature>
<organism evidence="4 5">
    <name type="scientific">Helicocarpus griseus UAMH5409</name>
    <dbReference type="NCBI Taxonomy" id="1447875"/>
    <lineage>
        <taxon>Eukaryota</taxon>
        <taxon>Fungi</taxon>
        <taxon>Dikarya</taxon>
        <taxon>Ascomycota</taxon>
        <taxon>Pezizomycotina</taxon>
        <taxon>Eurotiomycetes</taxon>
        <taxon>Eurotiomycetidae</taxon>
        <taxon>Onygenales</taxon>
        <taxon>Ajellomycetaceae</taxon>
        <taxon>Helicocarpus</taxon>
    </lineage>
</organism>
<proteinExistence type="predicted"/>
<dbReference type="AlphaFoldDB" id="A0A2B7WVK5"/>
<name>A0A2B7WVK5_9EURO</name>
<evidence type="ECO:0000256" key="1">
    <source>
        <dbReference type="SAM" id="MobiDB-lite"/>
    </source>
</evidence>
<dbReference type="PANTHER" id="PTHR38118">
    <property type="entry name" value="ANCHORED CELL WALL PROTEIN 11-RELATED"/>
    <property type="match status" value="1"/>
</dbReference>
<evidence type="ECO:0000259" key="3">
    <source>
        <dbReference type="Pfam" id="PF24808"/>
    </source>
</evidence>
<protein>
    <recommendedName>
        <fullName evidence="3">DUF7707 domain-containing protein</fullName>
    </recommendedName>
</protein>
<dbReference type="OrthoDB" id="2121879at2759"/>
<reference evidence="4 5" key="1">
    <citation type="submission" date="2017-10" db="EMBL/GenBank/DDBJ databases">
        <title>Comparative genomics in systemic dimorphic fungi from Ajellomycetaceae.</title>
        <authorList>
            <person name="Munoz J.F."/>
            <person name="Mcewen J.G."/>
            <person name="Clay O.K."/>
            <person name="Cuomo C.A."/>
        </authorList>
    </citation>
    <scope>NUCLEOTIDE SEQUENCE [LARGE SCALE GENOMIC DNA]</scope>
    <source>
        <strain evidence="4 5">UAMH5409</strain>
    </source>
</reference>